<evidence type="ECO:0000256" key="1">
    <source>
        <dbReference type="ARBA" id="ARBA00004141"/>
    </source>
</evidence>
<evidence type="ECO:0000256" key="5">
    <source>
        <dbReference type="ARBA" id="ARBA00022989"/>
    </source>
</evidence>
<dbReference type="EC" id="2.4.1.16" evidence="2"/>
<keyword evidence="9" id="KW-0808">Transferase</keyword>
<feature type="transmembrane region" description="Helical" evidence="7">
    <location>
        <begin position="226"/>
        <end position="249"/>
    </location>
</feature>
<protein>
    <recommendedName>
        <fullName evidence="2">chitin synthase</fullName>
        <ecNumber evidence="2">2.4.1.16</ecNumber>
    </recommendedName>
</protein>
<evidence type="ECO:0000313" key="9">
    <source>
        <dbReference type="EMBL" id="AYN59158.1"/>
    </source>
</evidence>
<evidence type="ECO:0000256" key="7">
    <source>
        <dbReference type="SAM" id="Phobius"/>
    </source>
</evidence>
<feature type="transmembrane region" description="Helical" evidence="7">
    <location>
        <begin position="970"/>
        <end position="991"/>
    </location>
</feature>
<accession>A0A3G2KJJ2</accession>
<dbReference type="Pfam" id="PF23000">
    <property type="entry name" value="ChitinSynthase_IV_N"/>
    <property type="match status" value="1"/>
</dbReference>
<keyword evidence="3 9" id="KW-0328">Glycosyltransferase</keyword>
<feature type="transmembrane region" description="Helical" evidence="7">
    <location>
        <begin position="915"/>
        <end position="933"/>
    </location>
</feature>
<evidence type="ECO:0000256" key="3">
    <source>
        <dbReference type="ARBA" id="ARBA00022676"/>
    </source>
</evidence>
<reference evidence="9" key="2">
    <citation type="submission" date="2018-05" db="EMBL/GenBank/DDBJ databases">
        <authorList>
            <person name="Hardardottir H.M."/>
        </authorList>
    </citation>
    <scope>NUCLEOTIDE SEQUENCE</scope>
    <source>
        <strain evidence="9">Gulen</strain>
    </source>
</reference>
<dbReference type="PANTHER" id="PTHR22914:SF42">
    <property type="entry name" value="CHITIN SYNTHASE"/>
    <property type="match status" value="1"/>
</dbReference>
<keyword evidence="5 7" id="KW-1133">Transmembrane helix</keyword>
<feature type="transmembrane region" description="Helical" evidence="7">
    <location>
        <begin position="125"/>
        <end position="146"/>
    </location>
</feature>
<feature type="transmembrane region" description="Helical" evidence="7">
    <location>
        <begin position="940"/>
        <end position="964"/>
    </location>
</feature>
<dbReference type="InterPro" id="IPR055120">
    <property type="entry name" value="Chs-1/2_IV_N"/>
</dbReference>
<feature type="transmembrane region" description="Helical" evidence="7">
    <location>
        <begin position="377"/>
        <end position="400"/>
    </location>
</feature>
<dbReference type="InterPro" id="IPR029044">
    <property type="entry name" value="Nucleotide-diphossugar_trans"/>
</dbReference>
<feature type="transmembrane region" description="Helical" evidence="7">
    <location>
        <begin position="195"/>
        <end position="214"/>
    </location>
</feature>
<proteinExistence type="evidence at transcript level"/>
<keyword evidence="4 7" id="KW-0812">Transmembrane</keyword>
<dbReference type="PANTHER" id="PTHR22914">
    <property type="entry name" value="CHITIN SYNTHASE"/>
    <property type="match status" value="1"/>
</dbReference>
<dbReference type="OrthoDB" id="370884at2759"/>
<evidence type="ECO:0000256" key="6">
    <source>
        <dbReference type="ARBA" id="ARBA00023136"/>
    </source>
</evidence>
<feature type="transmembrane region" description="Helical" evidence="7">
    <location>
        <begin position="255"/>
        <end position="279"/>
    </location>
</feature>
<keyword evidence="6 7" id="KW-0472">Membrane</keyword>
<evidence type="ECO:0000256" key="4">
    <source>
        <dbReference type="ARBA" id="ARBA00022692"/>
    </source>
</evidence>
<comment type="subcellular location">
    <subcellularLocation>
        <location evidence="1">Membrane</location>
        <topology evidence="1">Multi-pass membrane protein</topology>
    </subcellularLocation>
</comment>
<feature type="transmembrane region" description="Helical" evidence="7">
    <location>
        <begin position="167"/>
        <end position="189"/>
    </location>
</feature>
<dbReference type="Pfam" id="PF03142">
    <property type="entry name" value="Chitin_synth_2"/>
    <property type="match status" value="1"/>
</dbReference>
<evidence type="ECO:0000259" key="8">
    <source>
        <dbReference type="Pfam" id="PF23000"/>
    </source>
</evidence>
<feature type="transmembrane region" description="Helical" evidence="7">
    <location>
        <begin position="300"/>
        <end position="321"/>
    </location>
</feature>
<name>A0A3G2KJJ2_LEPSM</name>
<feature type="transmembrane region" description="Helical" evidence="7">
    <location>
        <begin position="27"/>
        <end position="53"/>
    </location>
</feature>
<dbReference type="GO" id="GO:0004100">
    <property type="term" value="F:chitin synthase activity"/>
    <property type="evidence" value="ECO:0007669"/>
    <property type="project" value="UniProtKB-EC"/>
</dbReference>
<feature type="domain" description="Chitin synthase chs-1/2 N-terminal putative transporter" evidence="8">
    <location>
        <begin position="124"/>
        <end position="475"/>
    </location>
</feature>
<dbReference type="InterPro" id="IPR004835">
    <property type="entry name" value="Chitin_synth"/>
</dbReference>
<feature type="transmembrane region" description="Helical" evidence="7">
    <location>
        <begin position="877"/>
        <end position="903"/>
    </location>
</feature>
<dbReference type="GO" id="GO:0016020">
    <property type="term" value="C:membrane"/>
    <property type="evidence" value="ECO:0007669"/>
    <property type="project" value="UniProtKB-SubCell"/>
</dbReference>
<dbReference type="EMBL" id="MH350852">
    <property type="protein sequence ID" value="AYN59158.1"/>
    <property type="molecule type" value="mRNA"/>
</dbReference>
<dbReference type="SUPFAM" id="SSF53448">
    <property type="entry name" value="Nucleotide-diphospho-sugar transferases"/>
    <property type="match status" value="1"/>
</dbReference>
<feature type="transmembrane region" description="Helical" evidence="7">
    <location>
        <begin position="1003"/>
        <end position="1022"/>
    </location>
</feature>
<dbReference type="GO" id="GO:0006031">
    <property type="term" value="P:chitin biosynthetic process"/>
    <property type="evidence" value="ECO:0007669"/>
    <property type="project" value="TreeGrafter"/>
</dbReference>
<dbReference type="GO" id="GO:0071944">
    <property type="term" value="C:cell periphery"/>
    <property type="evidence" value="ECO:0007669"/>
    <property type="project" value="TreeGrafter"/>
</dbReference>
<dbReference type="AlphaFoldDB" id="A0A3G2KJJ2"/>
<organism evidence="9">
    <name type="scientific">Lepeophtheirus salmonis</name>
    <name type="common">Salmon louse</name>
    <name type="synonym">Caligus salmonis</name>
    <dbReference type="NCBI Taxonomy" id="72036"/>
    <lineage>
        <taxon>Eukaryota</taxon>
        <taxon>Metazoa</taxon>
        <taxon>Ecdysozoa</taxon>
        <taxon>Arthropoda</taxon>
        <taxon>Crustacea</taxon>
        <taxon>Multicrustacea</taxon>
        <taxon>Hexanauplia</taxon>
        <taxon>Copepoda</taxon>
        <taxon>Siphonostomatoida</taxon>
        <taxon>Caligidae</taxon>
        <taxon>Lepeophtheirus</taxon>
    </lineage>
</organism>
<reference evidence="9" key="1">
    <citation type="journal article" date="2018" name="Comp. Biochem. Physiol., Part A Mol. Integr. Physiol.">
        <title>Chitin synthesis and degradation in Lepeophtheirus salmonis: Molecular characterization and gene expression profile during synthesis of a new exoskeleton.</title>
        <authorList>
            <person name="Harethardottir H.M."/>
            <person name="Male R."/>
            <person name="Nilsen F."/>
            <person name="Eichner C."/>
            <person name="Dondrup M."/>
            <person name="Dalvin S."/>
        </authorList>
    </citation>
    <scope>NUCLEOTIDE SEQUENCE</scope>
    <source>
        <strain evidence="9">Gulen</strain>
    </source>
</reference>
<evidence type="ECO:0000256" key="2">
    <source>
        <dbReference type="ARBA" id="ARBA00012543"/>
    </source>
</evidence>
<feature type="transmembrane region" description="Helical" evidence="7">
    <location>
        <begin position="407"/>
        <end position="427"/>
    </location>
</feature>
<sequence length="1104" mass="126255">MKSNQEDESIGDSEAEENGYEIGISDFLYIVGLFCLGGFYLLLLLSALVGATISKGLIHFMIDQISTNPRRVDFCNNDMIIPDDSKTYYVDWSRDDYSIIEDMNGDYAQIQGTDQLHLLEVEQIAWIWCLIFSFCFPEFLVFIKSLKEVIVNNSVIVKSKVSLKTQFGIVLVFELLHTVGLAVLIFAGLPHVDTIQAIAITSCMGIIPFLISFVNKHICRNKKPNIRVLALDVTAIAFQLSGILIWPILTGRQQPWSLTLGLILTSFAWWESFVSSSNLNFKFITFLSQIKTAMNSGTRYWLYMVISLLKISIFIGTTVILCKYNGLILDYADLFNKFNDSFSSHFYKVRESLSEMIGNDFILDKEYMALLQTSPSFPFWVLAVQILSSLITYGISVFVCKVRMEQLIFALPLSLTSPFLLNAIFIFCGMKVQDPCSTNDFFPRYVFFQCPSMNNTITYIMENQIWFWFLWFASQLWITKHIWKSATIRLASIEQIFCKPFYSGMMLDQSLLMNKRVDAFIKTDEKSPTIVYGCVTLWHETKTEMQSLVQSLVRMDSYNDTQTYIMKHKKNGTNDYFKWETHIIFDDAFQYGGNDGSKEQERNIIDEMGSINSFVHNLIDILEKEFGNNKLPTVAPTPFGGRLTWTLPLGTQIICHLKDRFKIKKKKRWSQIMYMNYLIKYQHKKLKSEGYNHALEDTYLLALDGDMDFHPEAVTMLLDLMKKNVKTGAVCGRIHPLGSGVMKWYQSFEYAIGHWLQKSTEHIMGCVLCSPGCFSLFRSSSINGKIMKTYATESMQPKDFVQYDQGEDRWLCTLLLQNGYRVSYAAVCDAYTFVPEAFDDFFKQRRRWMPSTMANVVDLLFDYKNVIRVNKDISYFYIGYQIMLLIGTILGPGSIFLLLIGSFSVAFKISNTSSLIFNIIPIILFMIICYKYSSNDKIQLLFAQVLSVLYSLIMMAVLVGMLLQITEDGWLAPTTLSLLLVATSFILAALMHPKEILCLPCGLIYYVTIPSMYLLLVIYSIFNLNVISWGTREAGEASSTKDSKSTWRDAVLRTLMKFLKGEEKKTVAPSNSKDSVATSSSLTIPQPNKSAIKEIFFNRNDFVP</sequence>